<feature type="transmembrane region" description="Helical" evidence="2">
    <location>
        <begin position="273"/>
        <end position="293"/>
    </location>
</feature>
<reference evidence="4" key="2">
    <citation type="submission" date="2025-05" db="UniProtKB">
        <authorList>
            <consortium name="EnsemblMetazoa"/>
        </authorList>
    </citation>
    <scope>IDENTIFICATION</scope>
    <source>
        <strain evidence="4">Foshan</strain>
    </source>
</reference>
<keyword evidence="2" id="KW-0812">Transmembrane</keyword>
<reference evidence="5" key="1">
    <citation type="journal article" date="2015" name="Proc. Natl. Acad. Sci. U.S.A.">
        <title>Genome sequence of the Asian Tiger mosquito, Aedes albopictus, reveals insights into its biology, genetics, and evolution.</title>
        <authorList>
            <person name="Chen X.G."/>
            <person name="Jiang X."/>
            <person name="Gu J."/>
            <person name="Xu M."/>
            <person name="Wu Y."/>
            <person name="Deng Y."/>
            <person name="Zhang C."/>
            <person name="Bonizzoni M."/>
            <person name="Dermauw W."/>
            <person name="Vontas J."/>
            <person name="Armbruster P."/>
            <person name="Huang X."/>
            <person name="Yang Y."/>
            <person name="Zhang H."/>
            <person name="He W."/>
            <person name="Peng H."/>
            <person name="Liu Y."/>
            <person name="Wu K."/>
            <person name="Chen J."/>
            <person name="Lirakis M."/>
            <person name="Topalis P."/>
            <person name="Van Leeuwen T."/>
            <person name="Hall A.B."/>
            <person name="Jiang X."/>
            <person name="Thorpe C."/>
            <person name="Mueller R.L."/>
            <person name="Sun C."/>
            <person name="Waterhouse R.M."/>
            <person name="Yan G."/>
            <person name="Tu Z.J."/>
            <person name="Fang X."/>
            <person name="James A.A."/>
        </authorList>
    </citation>
    <scope>NUCLEOTIDE SEQUENCE [LARGE SCALE GENOMIC DNA]</scope>
    <source>
        <strain evidence="5">Foshan</strain>
    </source>
</reference>
<feature type="signal peptide" evidence="3">
    <location>
        <begin position="1"/>
        <end position="19"/>
    </location>
</feature>
<feature type="region of interest" description="Disordered" evidence="1">
    <location>
        <begin position="145"/>
        <end position="164"/>
    </location>
</feature>
<sequence>MMYCYLLLIAIYVLTIVHSETIETGTAEAAFQCNLCVDRFNWTHCDEAAKPKECSTELVDATHNFLAHYSPELNNTRSGGPQFRCFRLELEIDVSSVNVFIRGCTYDDTTFCDGWSANGAKAINCAICSTGVCERNATWDVIPETTTSVGPSTTTAASDPQPGVTGATPAANTFNCTECESVDSWEHCRNRSRVTQCTAADVNELHFSLRQFNPNLPVGNYSEFKCFSMKANFSDPEHGGVAYGMGCTFASARFCTRSEWHNVTIMECSGASLLNAGSVTGLAIVATLMMFVCQLKVKW</sequence>
<evidence type="ECO:0000313" key="4">
    <source>
        <dbReference type="EnsemblMetazoa" id="AALFPA23_024036.P35839"/>
    </source>
</evidence>
<protein>
    <submittedName>
        <fullName evidence="4">Uncharacterized protein</fullName>
    </submittedName>
</protein>
<dbReference type="EnsemblMetazoa" id="AALFPA23_024036.R35839">
    <property type="protein sequence ID" value="AALFPA23_024036.P35839"/>
    <property type="gene ID" value="AALFPA23_024036"/>
</dbReference>
<dbReference type="Proteomes" id="UP000069940">
    <property type="component" value="Unassembled WGS sequence"/>
</dbReference>
<dbReference type="RefSeq" id="XP_029732701.2">
    <property type="nucleotide sequence ID" value="XM_029876841.2"/>
</dbReference>
<feature type="chain" id="PRO_5046608261" evidence="3">
    <location>
        <begin position="20"/>
        <end position="299"/>
    </location>
</feature>
<evidence type="ECO:0000256" key="3">
    <source>
        <dbReference type="SAM" id="SignalP"/>
    </source>
</evidence>
<keyword evidence="2" id="KW-0472">Membrane</keyword>
<evidence type="ECO:0000313" key="5">
    <source>
        <dbReference type="Proteomes" id="UP000069940"/>
    </source>
</evidence>
<dbReference type="GeneID" id="109427975"/>
<evidence type="ECO:0000256" key="1">
    <source>
        <dbReference type="SAM" id="MobiDB-lite"/>
    </source>
</evidence>
<organism evidence="4 5">
    <name type="scientific">Aedes albopictus</name>
    <name type="common">Asian tiger mosquito</name>
    <name type="synonym">Stegomyia albopicta</name>
    <dbReference type="NCBI Taxonomy" id="7160"/>
    <lineage>
        <taxon>Eukaryota</taxon>
        <taxon>Metazoa</taxon>
        <taxon>Ecdysozoa</taxon>
        <taxon>Arthropoda</taxon>
        <taxon>Hexapoda</taxon>
        <taxon>Insecta</taxon>
        <taxon>Pterygota</taxon>
        <taxon>Neoptera</taxon>
        <taxon>Endopterygota</taxon>
        <taxon>Diptera</taxon>
        <taxon>Nematocera</taxon>
        <taxon>Culicoidea</taxon>
        <taxon>Culicidae</taxon>
        <taxon>Culicinae</taxon>
        <taxon>Aedini</taxon>
        <taxon>Aedes</taxon>
        <taxon>Stegomyia</taxon>
    </lineage>
</organism>
<keyword evidence="5" id="KW-1185">Reference proteome</keyword>
<evidence type="ECO:0000256" key="2">
    <source>
        <dbReference type="SAM" id="Phobius"/>
    </source>
</evidence>
<keyword evidence="3" id="KW-0732">Signal</keyword>
<name>A0ABM2A3A8_AEDAL</name>
<accession>A0ABM2A3A8</accession>
<keyword evidence="2" id="KW-1133">Transmembrane helix</keyword>
<proteinExistence type="predicted"/>
<feature type="compositionally biased region" description="Low complexity" evidence="1">
    <location>
        <begin position="145"/>
        <end position="158"/>
    </location>
</feature>